<keyword evidence="5" id="KW-0694">RNA-binding</keyword>
<sequence length="331" mass="36407">MTASPFRIVSAGECSAPVASYTYASGSARVPQSKRVTDDELEDAHENRSAVYVVTGQAISSTTQYIRGHGTYLDTENSDIVSVVCGTAERVSKLLMVRPIRTRYRPEVGDLVVGRITEVQSRRWKVDIGSQTDASLPLSAINLPGGVQRKKLETDELQMRTFFQEGDLVSAEVQTVAVDGSVTIHTRSLRYGKLRNGALVVMPPPLIRRHASHFVSIMPLPDHGIDLILSLNGLVWVSKHVDYDDAMMHGMSGRIAPDKVYSVYSDVNDRLSKATRGSIALVCMVLASMAHYSIPVIQTDLEHACVWARQHLDMSDPVAFAQGIARLLMDR</sequence>
<dbReference type="Proteomes" id="UP001217582">
    <property type="component" value="Chromosome 9"/>
</dbReference>
<gene>
    <name evidence="8" type="primary">rrp4</name>
    <name evidence="8" type="ORF">MARU1_003817</name>
</gene>
<dbReference type="InterPro" id="IPR036612">
    <property type="entry name" value="KH_dom_type_1_sf"/>
</dbReference>
<dbReference type="GO" id="GO:0071034">
    <property type="term" value="P:CUT catabolic process"/>
    <property type="evidence" value="ECO:0007669"/>
    <property type="project" value="TreeGrafter"/>
</dbReference>
<dbReference type="GO" id="GO:0034475">
    <property type="term" value="P:U4 snRNA 3'-end processing"/>
    <property type="evidence" value="ECO:0007669"/>
    <property type="project" value="TreeGrafter"/>
</dbReference>
<dbReference type="Gene3D" id="2.40.50.140">
    <property type="entry name" value="Nucleic acid-binding proteins"/>
    <property type="match status" value="1"/>
</dbReference>
<dbReference type="InterPro" id="IPR003029">
    <property type="entry name" value="S1_domain"/>
</dbReference>
<keyword evidence="4" id="KW-0271">Exosome</keyword>
<dbReference type="SUPFAM" id="SSF54791">
    <property type="entry name" value="Eukaryotic type KH-domain (KH-domain type I)"/>
    <property type="match status" value="1"/>
</dbReference>
<dbReference type="GO" id="GO:0000177">
    <property type="term" value="C:cytoplasmic exosome (RNase complex)"/>
    <property type="evidence" value="ECO:0007669"/>
    <property type="project" value="TreeGrafter"/>
</dbReference>
<keyword evidence="9" id="KW-1185">Reference proteome</keyword>
<evidence type="ECO:0000256" key="2">
    <source>
        <dbReference type="ARBA" id="ARBA00009155"/>
    </source>
</evidence>
<dbReference type="InterPro" id="IPR026699">
    <property type="entry name" value="Exosome_RNA_bind1/RRP40/RRP4"/>
</dbReference>
<evidence type="ECO:0000313" key="9">
    <source>
        <dbReference type="Proteomes" id="UP001217582"/>
    </source>
</evidence>
<dbReference type="GO" id="GO:0071028">
    <property type="term" value="P:nuclear mRNA surveillance"/>
    <property type="evidence" value="ECO:0007669"/>
    <property type="project" value="UniProtKB-ARBA"/>
</dbReference>
<dbReference type="InterPro" id="IPR004088">
    <property type="entry name" value="KH_dom_type_1"/>
</dbReference>
<dbReference type="GO" id="GO:0071051">
    <property type="term" value="P:poly(A)-dependent snoRNA 3'-end processing"/>
    <property type="evidence" value="ECO:0007669"/>
    <property type="project" value="TreeGrafter"/>
</dbReference>
<dbReference type="Pfam" id="PF14382">
    <property type="entry name" value="ECR1_N"/>
    <property type="match status" value="1"/>
</dbReference>
<dbReference type="SMART" id="SM00316">
    <property type="entry name" value="S1"/>
    <property type="match status" value="1"/>
</dbReference>
<evidence type="ECO:0000256" key="4">
    <source>
        <dbReference type="ARBA" id="ARBA00022835"/>
    </source>
</evidence>
<dbReference type="GO" id="GO:0000467">
    <property type="term" value="P:exonucleolytic trimming to generate mature 3'-end of 5.8S rRNA from tricistronic rRNA transcript (SSU-rRNA, 5.8S rRNA, LSU-rRNA)"/>
    <property type="evidence" value="ECO:0007669"/>
    <property type="project" value="TreeGrafter"/>
</dbReference>
<dbReference type="AlphaFoldDB" id="A0AAJ6CLG6"/>
<feature type="domain" description="S1 motif" evidence="7">
    <location>
        <begin position="109"/>
        <end position="187"/>
    </location>
</feature>
<dbReference type="Pfam" id="PF21266">
    <property type="entry name" value="S1_RRP4"/>
    <property type="match status" value="1"/>
</dbReference>
<dbReference type="PANTHER" id="PTHR21321:SF4">
    <property type="entry name" value="EXOSOME COMPLEX COMPONENT RRP4"/>
    <property type="match status" value="1"/>
</dbReference>
<dbReference type="InterPro" id="IPR025721">
    <property type="entry name" value="Exosome_cplx_N_dom"/>
</dbReference>
<protein>
    <submittedName>
        <fullName evidence="8">Exosome complex component rrp4</fullName>
    </submittedName>
</protein>
<evidence type="ECO:0000256" key="3">
    <source>
        <dbReference type="ARBA" id="ARBA00022552"/>
    </source>
</evidence>
<evidence type="ECO:0000256" key="6">
    <source>
        <dbReference type="ARBA" id="ARBA00023242"/>
    </source>
</evidence>
<name>A0AAJ6CLG6_9BASI</name>
<evidence type="ECO:0000313" key="8">
    <source>
        <dbReference type="EMBL" id="WFD17754.1"/>
    </source>
</evidence>
<dbReference type="Gene3D" id="2.40.50.100">
    <property type="match status" value="1"/>
</dbReference>
<dbReference type="PANTHER" id="PTHR21321">
    <property type="entry name" value="PNAS-3 RELATED"/>
    <property type="match status" value="1"/>
</dbReference>
<proteinExistence type="inferred from homology"/>
<dbReference type="InterPro" id="IPR012340">
    <property type="entry name" value="NA-bd_OB-fold"/>
</dbReference>
<dbReference type="PROSITE" id="PS50126">
    <property type="entry name" value="S1"/>
    <property type="match status" value="1"/>
</dbReference>
<dbReference type="GO" id="GO:0000176">
    <property type="term" value="C:nuclear exosome (RNase complex)"/>
    <property type="evidence" value="ECO:0007669"/>
    <property type="project" value="TreeGrafter"/>
</dbReference>
<comment type="similarity">
    <text evidence="2">Belongs to the RRP4 family.</text>
</comment>
<accession>A0AAJ6CLG6</accession>
<dbReference type="SUPFAM" id="SSF110324">
    <property type="entry name" value="Ribosomal L27 protein-like"/>
    <property type="match status" value="1"/>
</dbReference>
<evidence type="ECO:0000256" key="5">
    <source>
        <dbReference type="ARBA" id="ARBA00022884"/>
    </source>
</evidence>
<dbReference type="CDD" id="cd05789">
    <property type="entry name" value="S1_Rrp4"/>
    <property type="match status" value="1"/>
</dbReference>
<evidence type="ECO:0000256" key="1">
    <source>
        <dbReference type="ARBA" id="ARBA00004123"/>
    </source>
</evidence>
<dbReference type="FunFam" id="2.40.50.140:FF:000038">
    <property type="entry name" value="Exosome complex component RRP4"/>
    <property type="match status" value="1"/>
</dbReference>
<organism evidence="8 9">
    <name type="scientific">Malassezia arunalokei</name>
    <dbReference type="NCBI Taxonomy" id="1514897"/>
    <lineage>
        <taxon>Eukaryota</taxon>
        <taxon>Fungi</taxon>
        <taxon>Dikarya</taxon>
        <taxon>Basidiomycota</taxon>
        <taxon>Ustilaginomycotina</taxon>
        <taxon>Malasseziomycetes</taxon>
        <taxon>Malasseziales</taxon>
        <taxon>Malasseziaceae</taxon>
        <taxon>Malassezia</taxon>
    </lineage>
</organism>
<reference evidence="8 9" key="1">
    <citation type="submission" date="2023-03" db="EMBL/GenBank/DDBJ databases">
        <title>Mating type loci evolution in Malassezia.</title>
        <authorList>
            <person name="Coelho M.A."/>
        </authorList>
    </citation>
    <scope>NUCLEOTIDE SEQUENCE [LARGE SCALE GENOMIC DNA]</scope>
    <source>
        <strain evidence="8 9">CBS 13387</strain>
    </source>
</reference>
<keyword evidence="6" id="KW-0539">Nucleus</keyword>
<dbReference type="SUPFAM" id="SSF50249">
    <property type="entry name" value="Nucleic acid-binding proteins"/>
    <property type="match status" value="1"/>
</dbReference>
<dbReference type="InterPro" id="IPR048565">
    <property type="entry name" value="S1_RRP4"/>
</dbReference>
<dbReference type="GO" id="GO:0003723">
    <property type="term" value="F:RNA binding"/>
    <property type="evidence" value="ECO:0007669"/>
    <property type="project" value="UniProtKB-KW"/>
</dbReference>
<dbReference type="GO" id="GO:0071038">
    <property type="term" value="P:TRAMP-dependent tRNA surveillance pathway"/>
    <property type="evidence" value="ECO:0007669"/>
    <property type="project" value="TreeGrafter"/>
</dbReference>
<dbReference type="EMBL" id="CP119924">
    <property type="protein sequence ID" value="WFD17754.1"/>
    <property type="molecule type" value="Genomic_DNA"/>
</dbReference>
<evidence type="ECO:0000259" key="7">
    <source>
        <dbReference type="PROSITE" id="PS50126"/>
    </source>
</evidence>
<dbReference type="Pfam" id="PF15985">
    <property type="entry name" value="KH_6"/>
    <property type="match status" value="1"/>
</dbReference>
<dbReference type="GO" id="GO:0071035">
    <property type="term" value="P:nuclear polyadenylation-dependent rRNA catabolic process"/>
    <property type="evidence" value="ECO:0007669"/>
    <property type="project" value="TreeGrafter"/>
</dbReference>
<keyword evidence="3" id="KW-0698">rRNA processing</keyword>
<comment type="subcellular location">
    <subcellularLocation>
        <location evidence="1">Nucleus</location>
    </subcellularLocation>
</comment>